<feature type="transmembrane region" description="Helical" evidence="1">
    <location>
        <begin position="156"/>
        <end position="181"/>
    </location>
</feature>
<organism evidence="3 4">
    <name type="scientific">Cronartium quercuum f. sp. fusiforme G11</name>
    <dbReference type="NCBI Taxonomy" id="708437"/>
    <lineage>
        <taxon>Eukaryota</taxon>
        <taxon>Fungi</taxon>
        <taxon>Dikarya</taxon>
        <taxon>Basidiomycota</taxon>
        <taxon>Pucciniomycotina</taxon>
        <taxon>Pucciniomycetes</taxon>
        <taxon>Pucciniales</taxon>
        <taxon>Coleosporiaceae</taxon>
        <taxon>Cronartium</taxon>
    </lineage>
</organism>
<keyword evidence="1" id="KW-1133">Transmembrane helix</keyword>
<dbReference type="PANTHER" id="PTHR33339:SF1">
    <property type="entry name" value="LYSM DOMAIN-CONTAINING PROTEIN"/>
    <property type="match status" value="1"/>
</dbReference>
<dbReference type="InterPro" id="IPR057194">
    <property type="entry name" value="DUF7872"/>
</dbReference>
<evidence type="ECO:0000259" key="2">
    <source>
        <dbReference type="Pfam" id="PF25278"/>
    </source>
</evidence>
<sequence length="507" mass="54289">MASTVTTNLERRAGLDFLNGFGGGSQTGTVAAGPNPTAGLKDPCGQIELTADSWNQLQVDQYIANYPNIQNLTLAEFAAELEAPNFFCGIGLSCLAGQICSPAVGINWLILYALQEWNNYMNSLYSAIENAITIMREATAGIVADFMPDEHVDKSIFGYGIATVVIGILSIFTAIAVPVFMPTELTLYSIESFNAVAAPAQSAEELKISYEQAEAAKLAGKPAELASLQTTQDIKSVRKGFFGLVVVSKPKTTPAVPNNSMRLALLKTFGYVPQHPTARLRKRSLSKRALPPSVFSYSRWAFLDTHLTALQNRLQGIVALTSKLGITEPMGSSNGLASVLQGGSFLIPNPVKADLQKAALDLAQITAISEFFKSIGMFVTIASDPCTDSGIDGAWPGDDKLSYCTPQGVMMNIIQANGDKVSNSVKNAKLLSTKYGYTTQWLTQAAWDCQMKYGISPLSIAPPPTSAKSDCVFSLPVCDCTLPDVQHIRSKGHGTVKACREGAHLPI</sequence>
<dbReference type="AlphaFoldDB" id="A0A9P6NG71"/>
<evidence type="ECO:0000313" key="3">
    <source>
        <dbReference type="EMBL" id="KAG0143612.1"/>
    </source>
</evidence>
<dbReference type="OrthoDB" id="2501761at2759"/>
<keyword evidence="1" id="KW-0472">Membrane</keyword>
<accession>A0A9P6NG71</accession>
<dbReference type="Pfam" id="PF25278">
    <property type="entry name" value="DUF7872"/>
    <property type="match status" value="1"/>
</dbReference>
<evidence type="ECO:0000256" key="1">
    <source>
        <dbReference type="SAM" id="Phobius"/>
    </source>
</evidence>
<feature type="domain" description="DUF7872" evidence="2">
    <location>
        <begin position="292"/>
        <end position="507"/>
    </location>
</feature>
<keyword evidence="4" id="KW-1185">Reference proteome</keyword>
<dbReference type="Proteomes" id="UP000886653">
    <property type="component" value="Unassembled WGS sequence"/>
</dbReference>
<evidence type="ECO:0000313" key="4">
    <source>
        <dbReference type="Proteomes" id="UP000886653"/>
    </source>
</evidence>
<reference evidence="3" key="1">
    <citation type="submission" date="2013-11" db="EMBL/GenBank/DDBJ databases">
        <title>Genome sequence of the fusiform rust pathogen reveals effectors for host alternation and coevolution with pine.</title>
        <authorList>
            <consortium name="DOE Joint Genome Institute"/>
            <person name="Smith K."/>
            <person name="Pendleton A."/>
            <person name="Kubisiak T."/>
            <person name="Anderson C."/>
            <person name="Salamov A."/>
            <person name="Aerts A."/>
            <person name="Riley R."/>
            <person name="Clum A."/>
            <person name="Lindquist E."/>
            <person name="Ence D."/>
            <person name="Campbell M."/>
            <person name="Kronenberg Z."/>
            <person name="Feau N."/>
            <person name="Dhillon B."/>
            <person name="Hamelin R."/>
            <person name="Burleigh J."/>
            <person name="Smith J."/>
            <person name="Yandell M."/>
            <person name="Nelson C."/>
            <person name="Grigoriev I."/>
            <person name="Davis J."/>
        </authorList>
    </citation>
    <scope>NUCLEOTIDE SEQUENCE</scope>
    <source>
        <strain evidence="3">G11</strain>
    </source>
</reference>
<proteinExistence type="predicted"/>
<keyword evidence="1" id="KW-0812">Transmembrane</keyword>
<comment type="caution">
    <text evidence="3">The sequence shown here is derived from an EMBL/GenBank/DDBJ whole genome shotgun (WGS) entry which is preliminary data.</text>
</comment>
<name>A0A9P6NG71_9BASI</name>
<protein>
    <recommendedName>
        <fullName evidence="2">DUF7872 domain-containing protein</fullName>
    </recommendedName>
</protein>
<gene>
    <name evidence="3" type="ORF">CROQUDRAFT_48623</name>
</gene>
<dbReference type="PANTHER" id="PTHR33339">
    <property type="entry name" value="LYSM DOMAIN-CONTAINING PROTEIN"/>
    <property type="match status" value="1"/>
</dbReference>
<dbReference type="EMBL" id="MU167315">
    <property type="protein sequence ID" value="KAG0143612.1"/>
    <property type="molecule type" value="Genomic_DNA"/>
</dbReference>